<proteinExistence type="predicted"/>
<organism evidence="2 3">
    <name type="scientific">Amycolatopsis melonis</name>
    <dbReference type="NCBI Taxonomy" id="3156488"/>
    <lineage>
        <taxon>Bacteria</taxon>
        <taxon>Bacillati</taxon>
        <taxon>Actinomycetota</taxon>
        <taxon>Actinomycetes</taxon>
        <taxon>Pseudonocardiales</taxon>
        <taxon>Pseudonocardiaceae</taxon>
        <taxon>Amycolatopsis</taxon>
    </lineage>
</organism>
<feature type="region of interest" description="Disordered" evidence="1">
    <location>
        <begin position="1"/>
        <end position="25"/>
    </location>
</feature>
<dbReference type="RefSeq" id="WP_348951494.1">
    <property type="nucleotide sequence ID" value="NZ_JBDZYD010000005.1"/>
</dbReference>
<keyword evidence="3" id="KW-1185">Reference proteome</keyword>
<comment type="caution">
    <text evidence="2">The sequence shown here is derived from an EMBL/GenBank/DDBJ whole genome shotgun (WGS) entry which is preliminary data.</text>
</comment>
<protein>
    <recommendedName>
        <fullName evidence="4">DUF1990 domain-containing protein</fullName>
    </recommendedName>
</protein>
<evidence type="ECO:0000313" key="2">
    <source>
        <dbReference type="EMBL" id="MEQ0560559.1"/>
    </source>
</evidence>
<reference evidence="2 3" key="1">
    <citation type="submission" date="2024-05" db="EMBL/GenBank/DDBJ databases">
        <authorList>
            <person name="Zhao H."/>
            <person name="Xu Y."/>
            <person name="Lin S."/>
            <person name="Spain J.C."/>
            <person name="Zhou N.-Y."/>
        </authorList>
    </citation>
    <scope>NUCLEOTIDE SEQUENCE [LARGE SCALE GENOMIC DNA]</scope>
    <source>
        <strain evidence="2 3">NEAU-NG30</strain>
    </source>
</reference>
<dbReference type="EMBL" id="JBDZYD010000005">
    <property type="protein sequence ID" value="MEQ0560559.1"/>
    <property type="molecule type" value="Genomic_DNA"/>
</dbReference>
<evidence type="ECO:0000313" key="3">
    <source>
        <dbReference type="Proteomes" id="UP001440984"/>
    </source>
</evidence>
<evidence type="ECO:0008006" key="4">
    <source>
        <dbReference type="Google" id="ProtNLM"/>
    </source>
</evidence>
<dbReference type="Proteomes" id="UP001440984">
    <property type="component" value="Unassembled WGS sequence"/>
</dbReference>
<gene>
    <name evidence="2" type="ORF">ABJI51_15845</name>
</gene>
<name>A0ABV0LF54_9PSEU</name>
<sequence length="198" mass="21737">MGMTIRRRAQPEWRPEAGPGYDLRQYDRGRPTGLVAVTGWDHGTARRPGLHGPDVRLFRDRATLVIEEHPRPGYGARGVEIRVPLSSCVSASVADEPGLPGTALVRLVLVIRLGRQATFPVPLWFPPRSRRFLQQLADDVTRVTPAPTPRPAPKAVLAPLAVTRAPDDDDWITFKAADEGEAVLSRHAGHENEVGDGR</sequence>
<evidence type="ECO:0000256" key="1">
    <source>
        <dbReference type="SAM" id="MobiDB-lite"/>
    </source>
</evidence>
<accession>A0ABV0LF54</accession>